<sequence length="125" mass="13755">MALKANLMQFLDDTGNELVLTEQAKTVFKFLTKIVSSVSEKLDYSQINKLSIEPLKVESLKAKPSTIEVNLNCNSRAAGLSCEGRIEAACIAIDLIEWHCDSCEAAGTIAGWQGTQWDKQKPTLH</sequence>
<protein>
    <submittedName>
        <fullName evidence="1">Uncharacterized protein</fullName>
    </submittedName>
</protein>
<keyword evidence="2" id="KW-1185">Reference proteome</keyword>
<name>A0ABY3MY39_9GAMM</name>
<dbReference type="EMBL" id="PJAI02000006">
    <property type="protein sequence ID" value="TYK66140.1"/>
    <property type="molecule type" value="Genomic_DNA"/>
</dbReference>
<dbReference type="RefSeq" id="WP_101345557.1">
    <property type="nucleotide sequence ID" value="NZ_PJAI02000006.1"/>
</dbReference>
<proteinExistence type="predicted"/>
<evidence type="ECO:0000313" key="1">
    <source>
        <dbReference type="EMBL" id="TYK66140.1"/>
    </source>
</evidence>
<gene>
    <name evidence="1" type="ORF">CWS31_007695</name>
</gene>
<accession>A0ABY3MY39</accession>
<comment type="caution">
    <text evidence="1">The sequence shown here is derived from an EMBL/GenBank/DDBJ whole genome shotgun (WGS) entry which is preliminary data.</text>
</comment>
<dbReference type="Proteomes" id="UP000815846">
    <property type="component" value="Unassembled WGS sequence"/>
</dbReference>
<evidence type="ECO:0000313" key="2">
    <source>
        <dbReference type="Proteomes" id="UP000815846"/>
    </source>
</evidence>
<reference evidence="1 2" key="1">
    <citation type="submission" date="2019-08" db="EMBL/GenBank/DDBJ databases">
        <title>Microbe sample from Colwellia echini.</title>
        <authorList>
            <person name="Christiansen L."/>
            <person name="Pathiraja D."/>
            <person name="Schultz-Johansen M."/>
            <person name="Choi I.-G."/>
            <person name="Stougaard P."/>
        </authorList>
    </citation>
    <scope>NUCLEOTIDE SEQUENCE [LARGE SCALE GENOMIC DNA]</scope>
    <source>
        <strain evidence="1 2">A3</strain>
    </source>
</reference>
<organism evidence="1 2">
    <name type="scientific">Colwellia echini</name>
    <dbReference type="NCBI Taxonomy" id="1982103"/>
    <lineage>
        <taxon>Bacteria</taxon>
        <taxon>Pseudomonadati</taxon>
        <taxon>Pseudomonadota</taxon>
        <taxon>Gammaproteobacteria</taxon>
        <taxon>Alteromonadales</taxon>
        <taxon>Colwelliaceae</taxon>
        <taxon>Colwellia</taxon>
    </lineage>
</organism>